<evidence type="ECO:0000256" key="1">
    <source>
        <dbReference type="ARBA" id="ARBA00023180"/>
    </source>
</evidence>
<accession>A0ABN8MFQ9</accession>
<keyword evidence="1" id="KW-0325">Glycoprotein</keyword>
<reference evidence="3 4" key="1">
    <citation type="submission" date="2022-05" db="EMBL/GenBank/DDBJ databases">
        <authorList>
            <consortium name="Genoscope - CEA"/>
            <person name="William W."/>
        </authorList>
    </citation>
    <scope>NUCLEOTIDE SEQUENCE [LARGE SCALE GENOMIC DNA]</scope>
</reference>
<keyword evidence="2" id="KW-0812">Transmembrane</keyword>
<feature type="non-terminal residue" evidence="3">
    <location>
        <position position="121"/>
    </location>
</feature>
<proteinExistence type="predicted"/>
<dbReference type="EMBL" id="CALNXI010000518">
    <property type="protein sequence ID" value="CAH3028537.1"/>
    <property type="molecule type" value="Genomic_DNA"/>
</dbReference>
<feature type="transmembrane region" description="Helical" evidence="2">
    <location>
        <begin position="43"/>
        <end position="62"/>
    </location>
</feature>
<dbReference type="PANTHER" id="PTHR15071:SF0">
    <property type="entry name" value="MANNOSE 6-PHOSPHATE RECEPTOR-LIKE PROTEIN 1"/>
    <property type="match status" value="1"/>
</dbReference>
<comment type="caution">
    <text evidence="3">The sequence shown here is derived from an EMBL/GenBank/DDBJ whole genome shotgun (WGS) entry which is preliminary data.</text>
</comment>
<dbReference type="PANTHER" id="PTHR15071">
    <property type="entry name" value="MANNOSE-6-PHOSPHATE RECEPTOR FAMILY MEMBER"/>
    <property type="match status" value="1"/>
</dbReference>
<gene>
    <name evidence="3" type="ORF">PEVE_00034304</name>
</gene>
<dbReference type="InterPro" id="IPR028927">
    <property type="entry name" value="Man-6-P_rcpt"/>
</dbReference>
<dbReference type="Proteomes" id="UP001159427">
    <property type="component" value="Unassembled WGS sequence"/>
</dbReference>
<keyword evidence="2" id="KW-1133">Transmembrane helix</keyword>
<keyword evidence="4" id="KW-1185">Reference proteome</keyword>
<name>A0ABN8MFQ9_9CNID</name>
<organism evidence="3 4">
    <name type="scientific">Porites evermanni</name>
    <dbReference type="NCBI Taxonomy" id="104178"/>
    <lineage>
        <taxon>Eukaryota</taxon>
        <taxon>Metazoa</taxon>
        <taxon>Cnidaria</taxon>
        <taxon>Anthozoa</taxon>
        <taxon>Hexacorallia</taxon>
        <taxon>Scleractinia</taxon>
        <taxon>Fungiina</taxon>
        <taxon>Poritidae</taxon>
        <taxon>Porites</taxon>
    </lineage>
</organism>
<evidence type="ECO:0000256" key="2">
    <source>
        <dbReference type="SAM" id="Phobius"/>
    </source>
</evidence>
<keyword evidence="2" id="KW-0472">Membrane</keyword>
<sequence length="121" mass="13103">MTFTSKCACDDGCVTPTTSPVDPTNPSDPNVKPKHKRLSKGRIILIIFFVLAFAYLIGGILIKKFKMGAEGLTEMVPNYEFWADILSLIKKVISATPLTIPTLIPLLVKTSLADSSYAGGK</sequence>
<dbReference type="Pfam" id="PF02157">
    <property type="entry name" value="Man-6-P_recep"/>
    <property type="match status" value="1"/>
</dbReference>
<protein>
    <submittedName>
        <fullName evidence="3">Uncharacterized protein</fullName>
    </submittedName>
</protein>
<evidence type="ECO:0000313" key="4">
    <source>
        <dbReference type="Proteomes" id="UP001159427"/>
    </source>
</evidence>
<evidence type="ECO:0000313" key="3">
    <source>
        <dbReference type="EMBL" id="CAH3028537.1"/>
    </source>
</evidence>